<proteinExistence type="predicted"/>
<dbReference type="AlphaFoldDB" id="A0A182FYP1"/>
<keyword evidence="2" id="KW-1185">Reference proteome</keyword>
<evidence type="ECO:0000313" key="1">
    <source>
        <dbReference type="EnsemblMetazoa" id="AALB014726-PA"/>
    </source>
</evidence>
<protein>
    <submittedName>
        <fullName evidence="1">Uncharacterized protein</fullName>
    </submittedName>
</protein>
<name>A0A182FYP1_ANOAL</name>
<organism evidence="1 2">
    <name type="scientific">Anopheles albimanus</name>
    <name type="common">New world malaria mosquito</name>
    <dbReference type="NCBI Taxonomy" id="7167"/>
    <lineage>
        <taxon>Eukaryota</taxon>
        <taxon>Metazoa</taxon>
        <taxon>Ecdysozoa</taxon>
        <taxon>Arthropoda</taxon>
        <taxon>Hexapoda</taxon>
        <taxon>Insecta</taxon>
        <taxon>Pterygota</taxon>
        <taxon>Neoptera</taxon>
        <taxon>Endopterygota</taxon>
        <taxon>Diptera</taxon>
        <taxon>Nematocera</taxon>
        <taxon>Culicoidea</taxon>
        <taxon>Culicidae</taxon>
        <taxon>Anophelinae</taxon>
        <taxon>Anopheles</taxon>
    </lineage>
</organism>
<dbReference type="Proteomes" id="UP000069272">
    <property type="component" value="Chromosome 2L"/>
</dbReference>
<accession>A0A182FYP1</accession>
<dbReference type="VEuPathDB" id="VectorBase:AALB014726"/>
<dbReference type="EnsemblMetazoa" id="AALB014726-RA">
    <property type="protein sequence ID" value="AALB014726-PA"/>
    <property type="gene ID" value="AALB014726"/>
</dbReference>
<reference evidence="1 2" key="1">
    <citation type="journal article" date="2017" name="G3 (Bethesda)">
        <title>The Physical Genome Mapping of Anopheles albimanus Corrected Scaffold Misassemblies and Identified Interarm Rearrangements in Genus Anopheles.</title>
        <authorList>
            <person name="Artemov G.N."/>
            <person name="Peery A.N."/>
            <person name="Jiang X."/>
            <person name="Tu Z."/>
            <person name="Stegniy V.N."/>
            <person name="Sharakhova M.V."/>
            <person name="Sharakhov I.V."/>
        </authorList>
    </citation>
    <scope>NUCLEOTIDE SEQUENCE [LARGE SCALE GENOMIC DNA]</scope>
    <source>
        <strain evidence="1 2">ALBI9_A</strain>
    </source>
</reference>
<reference evidence="1" key="2">
    <citation type="submission" date="2022-08" db="UniProtKB">
        <authorList>
            <consortium name="EnsemblMetazoa"/>
        </authorList>
    </citation>
    <scope>IDENTIFICATION</scope>
    <source>
        <strain evidence="1">STECLA/ALBI9_A</strain>
    </source>
</reference>
<sequence length="16" mass="1964">MFQTHSFHLTKEHSMC</sequence>
<evidence type="ECO:0000313" key="2">
    <source>
        <dbReference type="Proteomes" id="UP000069272"/>
    </source>
</evidence>